<dbReference type="InterPro" id="IPR036514">
    <property type="entry name" value="SGNH_hydro_sf"/>
</dbReference>
<dbReference type="Gene3D" id="3.40.50.1110">
    <property type="entry name" value="SGNH hydrolase"/>
    <property type="match status" value="1"/>
</dbReference>
<reference evidence="2" key="1">
    <citation type="submission" date="2020-05" db="EMBL/GenBank/DDBJ databases">
        <authorList>
            <person name="Chiriac C."/>
            <person name="Salcher M."/>
            <person name="Ghai R."/>
            <person name="Kavagutti S V."/>
        </authorList>
    </citation>
    <scope>NUCLEOTIDE SEQUENCE</scope>
</reference>
<dbReference type="EMBL" id="CAEZUP010000081">
    <property type="protein sequence ID" value="CAB4618628.1"/>
    <property type="molecule type" value="Genomic_DNA"/>
</dbReference>
<keyword evidence="1" id="KW-0472">Membrane</keyword>
<name>A0A6J6ICP1_9ZZZZ</name>
<keyword evidence="1" id="KW-1133">Transmembrane helix</keyword>
<dbReference type="PROSITE" id="PS51257">
    <property type="entry name" value="PROKAR_LIPOPROTEIN"/>
    <property type="match status" value="1"/>
</dbReference>
<dbReference type="SUPFAM" id="SSF52266">
    <property type="entry name" value="SGNH hydrolase"/>
    <property type="match status" value="1"/>
</dbReference>
<dbReference type="Pfam" id="PF04311">
    <property type="entry name" value="DUF459"/>
    <property type="match status" value="1"/>
</dbReference>
<sequence length="287" mass="30748">MRRWSDAWKRRGVAGCRLIVAIGLVVAIAGCGTTVETPADEATAVAQTRELGLPYKVMLVGDGVMTDADPGIRAAAESLGPVEVDDQAYWGFALSKPDWYDWRTEWSQLIDTYDPDAVVALFGVHDTYAHGVGGGPPDPGGTEWQSWYRLQINAAMDILTDRLATVYWIGMLPVGDPVASERIRANNEIVREVVQSRPTGRYLEPDPVFVADGGAARLFDPVSGFALRKDDGVHMCAAGAGILGLALATAIADDLGTGVGSAFLTGQWRSTDSFLDHAPENCRISAP</sequence>
<accession>A0A6J6ICP1</accession>
<dbReference type="AlphaFoldDB" id="A0A6J6ICP1"/>
<dbReference type="InterPro" id="IPR007407">
    <property type="entry name" value="DUF459"/>
</dbReference>
<evidence type="ECO:0000313" key="2">
    <source>
        <dbReference type="EMBL" id="CAB4618628.1"/>
    </source>
</evidence>
<gene>
    <name evidence="2" type="ORF">UFOPK1835_01589</name>
</gene>
<keyword evidence="1" id="KW-0812">Transmembrane</keyword>
<feature type="transmembrane region" description="Helical" evidence="1">
    <location>
        <begin position="12"/>
        <end position="30"/>
    </location>
</feature>
<organism evidence="2">
    <name type="scientific">freshwater metagenome</name>
    <dbReference type="NCBI Taxonomy" id="449393"/>
    <lineage>
        <taxon>unclassified sequences</taxon>
        <taxon>metagenomes</taxon>
        <taxon>ecological metagenomes</taxon>
    </lineage>
</organism>
<proteinExistence type="predicted"/>
<evidence type="ECO:0000256" key="1">
    <source>
        <dbReference type="SAM" id="Phobius"/>
    </source>
</evidence>
<protein>
    <submittedName>
        <fullName evidence="2">Unannotated protein</fullName>
    </submittedName>
</protein>